<dbReference type="AlphaFoldDB" id="A0A0F8ZFX8"/>
<name>A0A0F8ZFX8_9ZZZZ</name>
<organism evidence="1">
    <name type="scientific">marine sediment metagenome</name>
    <dbReference type="NCBI Taxonomy" id="412755"/>
    <lineage>
        <taxon>unclassified sequences</taxon>
        <taxon>metagenomes</taxon>
        <taxon>ecological metagenomes</taxon>
    </lineage>
</organism>
<protein>
    <submittedName>
        <fullName evidence="1">Uncharacterized protein</fullName>
    </submittedName>
</protein>
<comment type="caution">
    <text evidence="1">The sequence shown here is derived from an EMBL/GenBank/DDBJ whole genome shotgun (WGS) entry which is preliminary data.</text>
</comment>
<proteinExistence type="predicted"/>
<accession>A0A0F8ZFX8</accession>
<reference evidence="1" key="1">
    <citation type="journal article" date="2015" name="Nature">
        <title>Complex archaea that bridge the gap between prokaryotes and eukaryotes.</title>
        <authorList>
            <person name="Spang A."/>
            <person name="Saw J.H."/>
            <person name="Jorgensen S.L."/>
            <person name="Zaremba-Niedzwiedzka K."/>
            <person name="Martijn J."/>
            <person name="Lind A.E."/>
            <person name="van Eijk R."/>
            <person name="Schleper C."/>
            <person name="Guy L."/>
            <person name="Ettema T.J."/>
        </authorList>
    </citation>
    <scope>NUCLEOTIDE SEQUENCE</scope>
</reference>
<evidence type="ECO:0000313" key="1">
    <source>
        <dbReference type="EMBL" id="KKK58891.1"/>
    </source>
</evidence>
<gene>
    <name evidence="1" type="ORF">LCGC14_3039860</name>
</gene>
<dbReference type="EMBL" id="LAZR01063749">
    <property type="protein sequence ID" value="KKK58891.1"/>
    <property type="molecule type" value="Genomic_DNA"/>
</dbReference>
<sequence>MNRFIEMDKDKVQSLIDRPFAILKVRVKKKNRQWVEAAKNFICKTIIESRPVKFDLSIKGLSEAQKGIQNLLIEVLSVLPMWGGVCKCEENQFPHDDNNVTLIYRKEIEEICFKCGGTSSTITRS</sequence>